<dbReference type="PIRSF" id="PIRSF006232">
    <property type="entry name" value="Pirin"/>
    <property type="match status" value="1"/>
</dbReference>
<dbReference type="Proteomes" id="UP000191661">
    <property type="component" value="Unassembled WGS sequence"/>
</dbReference>
<protein>
    <submittedName>
        <fullName evidence="5">Pirin-like protein</fullName>
    </submittedName>
</protein>
<dbReference type="Pfam" id="PF02678">
    <property type="entry name" value="Pirin"/>
    <property type="match status" value="1"/>
</dbReference>
<feature type="domain" description="Pirin N-terminal" evidence="3">
    <location>
        <begin position="30"/>
        <end position="120"/>
    </location>
</feature>
<proteinExistence type="inferred from homology"/>
<dbReference type="RefSeq" id="WP_080459515.1">
    <property type="nucleotide sequence ID" value="NZ_BBET01000003.1"/>
</dbReference>
<evidence type="ECO:0000259" key="4">
    <source>
        <dbReference type="Pfam" id="PF05726"/>
    </source>
</evidence>
<dbReference type="AlphaFoldDB" id="A0A1V6N5L7"/>
<dbReference type="CDD" id="cd02909">
    <property type="entry name" value="cupin_pirin_N"/>
    <property type="match status" value="1"/>
</dbReference>
<evidence type="ECO:0000256" key="2">
    <source>
        <dbReference type="RuleBase" id="RU003457"/>
    </source>
</evidence>
<sequence>MKTRNIFKTVKGQPVIDGAGVHLIRVLGPSDVYDIDPFLMLDAFDSENPEDYILGFPMHPHRGIETITYLIKGEIDHKDSLGNGGTIKEGESQWMTSGSGILHEEMPQASDKLFGLQIWLNMPKMSKMDEPAYFDITRDMIKSIDLPENGGVVKVISGLYDNIDGVDTRHVQVIIFDISLNPGFEFEIPSNEENNLFIYIFEGNGFFGENEDIIVDNKTVAIFDEGDHFKAKAGANGLRFMLFSGKPLREPIAWGGPIVMNTDEELDEAFRELRLGKFIK</sequence>
<dbReference type="OrthoDB" id="23530at2157"/>
<evidence type="ECO:0000313" key="6">
    <source>
        <dbReference type="Proteomes" id="UP000191661"/>
    </source>
</evidence>
<dbReference type="Gene3D" id="2.60.120.10">
    <property type="entry name" value="Jelly Rolls"/>
    <property type="match status" value="2"/>
</dbReference>
<accession>A0A1V6N5L7</accession>
<organism evidence="5 6">
    <name type="scientific">Methanobrevibacter arboriphilus JCM 13429 = DSM 1125</name>
    <dbReference type="NCBI Taxonomy" id="1300164"/>
    <lineage>
        <taxon>Archaea</taxon>
        <taxon>Methanobacteriati</taxon>
        <taxon>Methanobacteriota</taxon>
        <taxon>Methanomada group</taxon>
        <taxon>Methanobacteria</taxon>
        <taxon>Methanobacteriales</taxon>
        <taxon>Methanobacteriaceae</taxon>
        <taxon>Methanobrevibacter</taxon>
    </lineage>
</organism>
<name>A0A1V6N5L7_METAZ</name>
<comment type="similarity">
    <text evidence="1 2">Belongs to the pirin family.</text>
</comment>
<dbReference type="PANTHER" id="PTHR13903">
    <property type="entry name" value="PIRIN-RELATED"/>
    <property type="match status" value="1"/>
</dbReference>
<evidence type="ECO:0000313" key="5">
    <source>
        <dbReference type="EMBL" id="OQD59902.1"/>
    </source>
</evidence>
<dbReference type="InterPro" id="IPR012093">
    <property type="entry name" value="Pirin"/>
</dbReference>
<comment type="caution">
    <text evidence="5">The sequence shown here is derived from an EMBL/GenBank/DDBJ whole genome shotgun (WGS) entry which is preliminary data.</text>
</comment>
<dbReference type="Pfam" id="PF05726">
    <property type="entry name" value="Pirin_C"/>
    <property type="match status" value="1"/>
</dbReference>
<feature type="domain" description="Pirin C-terminal" evidence="4">
    <location>
        <begin position="176"/>
        <end position="278"/>
    </location>
</feature>
<evidence type="ECO:0000259" key="3">
    <source>
        <dbReference type="Pfam" id="PF02678"/>
    </source>
</evidence>
<keyword evidence="6" id="KW-1185">Reference proteome</keyword>
<evidence type="ECO:0000256" key="1">
    <source>
        <dbReference type="ARBA" id="ARBA00008416"/>
    </source>
</evidence>
<reference evidence="5 6" key="1">
    <citation type="submission" date="2014-12" db="EMBL/GenBank/DDBJ databases">
        <title>Genome sequence of Methanobrevibacter arboriphilicus DH1, DSM1125.</title>
        <authorList>
            <person name="Poehlein A."/>
            <person name="Thauer R.K."/>
            <person name="Seedorf H."/>
            <person name="Daniel R."/>
        </authorList>
    </citation>
    <scope>NUCLEOTIDE SEQUENCE [LARGE SCALE GENOMIC DNA]</scope>
    <source>
        <strain evidence="5 6">DH1</strain>
    </source>
</reference>
<dbReference type="SUPFAM" id="SSF51182">
    <property type="entry name" value="RmlC-like cupins"/>
    <property type="match status" value="1"/>
</dbReference>
<dbReference type="PANTHER" id="PTHR13903:SF8">
    <property type="entry name" value="PIRIN"/>
    <property type="match status" value="1"/>
</dbReference>
<dbReference type="CDD" id="cd02247">
    <property type="entry name" value="cupin_pirin_C"/>
    <property type="match status" value="1"/>
</dbReference>
<dbReference type="InterPro" id="IPR014710">
    <property type="entry name" value="RmlC-like_jellyroll"/>
</dbReference>
<dbReference type="InterPro" id="IPR011051">
    <property type="entry name" value="RmlC_Cupin_sf"/>
</dbReference>
<dbReference type="InterPro" id="IPR003829">
    <property type="entry name" value="Pirin_N_dom"/>
</dbReference>
<dbReference type="EMBL" id="JXMW01000001">
    <property type="protein sequence ID" value="OQD59902.1"/>
    <property type="molecule type" value="Genomic_DNA"/>
</dbReference>
<gene>
    <name evidence="5" type="ORF">MBBAR_1c03120</name>
</gene>
<dbReference type="InterPro" id="IPR008778">
    <property type="entry name" value="Pirin_C_dom"/>
</dbReference>